<dbReference type="AlphaFoldDB" id="A0A370DN35"/>
<gene>
    <name evidence="2" type="ORF">DIZ80_00460</name>
</gene>
<evidence type="ECO:0000313" key="3">
    <source>
        <dbReference type="Proteomes" id="UP000254266"/>
    </source>
</evidence>
<comment type="caution">
    <text evidence="2">The sequence shown here is derived from an EMBL/GenBank/DDBJ whole genome shotgun (WGS) entry which is preliminary data.</text>
</comment>
<feature type="chain" id="PRO_5016760634" evidence="1">
    <location>
        <begin position="19"/>
        <end position="110"/>
    </location>
</feature>
<name>A0A370DN35_9GAMM</name>
<dbReference type="Proteomes" id="UP000254266">
    <property type="component" value="Unassembled WGS sequence"/>
</dbReference>
<sequence>MRYLILLISLFATLPVYAGQNDFDKICSYFEQLDNVITQKKMTKQQGANFITGYVNKELKESSAARQAWEVIVYAVPEERYDIYKDTADEILKYSWKCEAMKKHISKTGD</sequence>
<proteinExistence type="predicted"/>
<organism evidence="2 3">
    <name type="scientific">endosymbiont of Galathealinum brachiosum</name>
    <dbReference type="NCBI Taxonomy" id="2200906"/>
    <lineage>
        <taxon>Bacteria</taxon>
        <taxon>Pseudomonadati</taxon>
        <taxon>Pseudomonadota</taxon>
        <taxon>Gammaproteobacteria</taxon>
        <taxon>sulfur-oxidizing symbionts</taxon>
    </lineage>
</organism>
<evidence type="ECO:0000313" key="2">
    <source>
        <dbReference type="EMBL" id="RDH85980.1"/>
    </source>
</evidence>
<keyword evidence="1" id="KW-0732">Signal</keyword>
<feature type="signal peptide" evidence="1">
    <location>
        <begin position="1"/>
        <end position="18"/>
    </location>
</feature>
<evidence type="ECO:0000256" key="1">
    <source>
        <dbReference type="SAM" id="SignalP"/>
    </source>
</evidence>
<accession>A0A370DN35</accession>
<protein>
    <submittedName>
        <fullName evidence="2">Uncharacterized protein</fullName>
    </submittedName>
</protein>
<keyword evidence="3" id="KW-1185">Reference proteome</keyword>
<dbReference type="EMBL" id="QFXC01000002">
    <property type="protein sequence ID" value="RDH85980.1"/>
    <property type="molecule type" value="Genomic_DNA"/>
</dbReference>
<reference evidence="2 3" key="1">
    <citation type="journal article" date="2018" name="ISME J.">
        <title>Endosymbiont genomes yield clues of tubeworm success.</title>
        <authorList>
            <person name="Li Y."/>
            <person name="Liles M.R."/>
            <person name="Halanych K.M."/>
        </authorList>
    </citation>
    <scope>NUCLEOTIDE SEQUENCE [LARGE SCALE GENOMIC DNA]</scope>
    <source>
        <strain evidence="2">A1464</strain>
    </source>
</reference>